<name>A0ACC2BBK1_DIPCM</name>
<proteinExistence type="predicted"/>
<reference evidence="2" key="1">
    <citation type="journal article" date="2024" name="Proc. Natl. Acad. Sci. U.S.A.">
        <title>Extraordinary preservation of gene collinearity over three hundred million years revealed in homosporous lycophytes.</title>
        <authorList>
            <person name="Li C."/>
            <person name="Wickell D."/>
            <person name="Kuo L.Y."/>
            <person name="Chen X."/>
            <person name="Nie B."/>
            <person name="Liao X."/>
            <person name="Peng D."/>
            <person name="Ji J."/>
            <person name="Jenkins J."/>
            <person name="Williams M."/>
            <person name="Shu S."/>
            <person name="Plott C."/>
            <person name="Barry K."/>
            <person name="Rajasekar S."/>
            <person name="Grimwood J."/>
            <person name="Han X."/>
            <person name="Sun S."/>
            <person name="Hou Z."/>
            <person name="He W."/>
            <person name="Dai G."/>
            <person name="Sun C."/>
            <person name="Schmutz J."/>
            <person name="Leebens-Mack J.H."/>
            <person name="Li F.W."/>
            <person name="Wang L."/>
        </authorList>
    </citation>
    <scope>NUCLEOTIDE SEQUENCE [LARGE SCALE GENOMIC DNA]</scope>
    <source>
        <strain evidence="2">cv. PW_Plant_1</strain>
    </source>
</reference>
<comment type="caution">
    <text evidence="1">The sequence shown here is derived from an EMBL/GenBank/DDBJ whole genome shotgun (WGS) entry which is preliminary data.</text>
</comment>
<dbReference type="Proteomes" id="UP001162992">
    <property type="component" value="Chromosome 16"/>
</dbReference>
<accession>A0ACC2BBK1</accession>
<evidence type="ECO:0000313" key="1">
    <source>
        <dbReference type="EMBL" id="KAJ7527120.1"/>
    </source>
</evidence>
<organism evidence="1 2">
    <name type="scientific">Diphasiastrum complanatum</name>
    <name type="common">Issler's clubmoss</name>
    <name type="synonym">Lycopodium complanatum</name>
    <dbReference type="NCBI Taxonomy" id="34168"/>
    <lineage>
        <taxon>Eukaryota</taxon>
        <taxon>Viridiplantae</taxon>
        <taxon>Streptophyta</taxon>
        <taxon>Embryophyta</taxon>
        <taxon>Tracheophyta</taxon>
        <taxon>Lycopodiopsida</taxon>
        <taxon>Lycopodiales</taxon>
        <taxon>Lycopodiaceae</taxon>
        <taxon>Lycopodioideae</taxon>
        <taxon>Diphasiastrum</taxon>
    </lineage>
</organism>
<gene>
    <name evidence="1" type="ORF">O6H91_16G038100</name>
</gene>
<evidence type="ECO:0000313" key="2">
    <source>
        <dbReference type="Proteomes" id="UP001162992"/>
    </source>
</evidence>
<protein>
    <submittedName>
        <fullName evidence="1">Uncharacterized protein</fullName>
    </submittedName>
</protein>
<dbReference type="EMBL" id="CM055107">
    <property type="protein sequence ID" value="KAJ7527120.1"/>
    <property type="molecule type" value="Genomic_DNA"/>
</dbReference>
<keyword evidence="2" id="KW-1185">Reference proteome</keyword>
<sequence>MHFLQTLSAPTIFFSQCIGSKGIASSCKMGSLSIIHGCSMRQELLLSYTVISLLLAVVLTFYATSAVAVDIKNQTYITFSQDHVRMLDAEEAIQLTLDSASGSGFASSKKFLYGSVSMEIKLIAGDSAGTVTAYYLSSEINDEFDFEFLGNVSGQPYLLQTNVYSNGTSGREHRIRLWFDPAADYHTYSFLWNNYHAVFFVDSIPIRIFANNQALGVPYVSRPMRLYVSIWNGDYWATRFGKDKINWNHAPFVASFRNFKVDACIWKGQDSECSASTSNLWWEQEAHQTLSSEQAFMLSIVQNNYTDYDYCKDVKRYPTLPAECNHQF</sequence>